<dbReference type="GO" id="GO:0000155">
    <property type="term" value="F:phosphorelay sensor kinase activity"/>
    <property type="evidence" value="ECO:0007669"/>
    <property type="project" value="InterPro"/>
</dbReference>
<feature type="transmembrane region" description="Helical" evidence="12">
    <location>
        <begin position="21"/>
        <end position="40"/>
    </location>
</feature>
<dbReference type="Gene3D" id="3.30.565.10">
    <property type="entry name" value="Histidine kinase-like ATPase, C-terminal domain"/>
    <property type="match status" value="1"/>
</dbReference>
<evidence type="ECO:0000256" key="10">
    <source>
        <dbReference type="ARBA" id="ARBA00023012"/>
    </source>
</evidence>
<dbReference type="RefSeq" id="WP_047916200.1">
    <property type="nucleotide sequence ID" value="NZ_LN774769.1"/>
</dbReference>
<evidence type="ECO:0000256" key="11">
    <source>
        <dbReference type="ARBA" id="ARBA00023136"/>
    </source>
</evidence>
<dbReference type="PROSITE" id="PS50885">
    <property type="entry name" value="HAMP"/>
    <property type="match status" value="1"/>
</dbReference>
<dbReference type="InterPro" id="IPR036097">
    <property type="entry name" value="HisK_dim/P_sf"/>
</dbReference>
<dbReference type="Proteomes" id="UP000033166">
    <property type="component" value="Chromosome I"/>
</dbReference>
<dbReference type="SUPFAM" id="SSF47384">
    <property type="entry name" value="Homodimeric domain of signal transducing histidine kinase"/>
    <property type="match status" value="1"/>
</dbReference>
<feature type="domain" description="Histidine kinase" evidence="13">
    <location>
        <begin position="276"/>
        <end position="493"/>
    </location>
</feature>
<dbReference type="CDD" id="cd06225">
    <property type="entry name" value="HAMP"/>
    <property type="match status" value="1"/>
</dbReference>
<reference evidence="16" key="1">
    <citation type="submission" date="2015-01" db="EMBL/GenBank/DDBJ databases">
        <authorList>
            <person name="Andreevskaya M."/>
        </authorList>
    </citation>
    <scope>NUCLEOTIDE SEQUENCE [LARGE SCALE GENOMIC DNA]</scope>
    <source>
        <strain evidence="16">MKFS47</strain>
    </source>
</reference>
<dbReference type="HOGENOM" id="CLU_000445_89_6_9"/>
<evidence type="ECO:0000256" key="5">
    <source>
        <dbReference type="ARBA" id="ARBA00022553"/>
    </source>
</evidence>
<name>A0A0D6DZJ8_9LACT</name>
<dbReference type="KEGG" id="lpk:LACPI_2001"/>
<evidence type="ECO:0000313" key="16">
    <source>
        <dbReference type="Proteomes" id="UP000033166"/>
    </source>
</evidence>
<keyword evidence="7 12" id="KW-0812">Transmembrane</keyword>
<dbReference type="FunFam" id="3.30.565.10:FF:000006">
    <property type="entry name" value="Sensor histidine kinase WalK"/>
    <property type="match status" value="1"/>
</dbReference>
<dbReference type="STRING" id="1364.LP2241_50342"/>
<dbReference type="Pfam" id="PF00672">
    <property type="entry name" value="HAMP"/>
    <property type="match status" value="1"/>
</dbReference>
<keyword evidence="10" id="KW-0902">Two-component regulatory system</keyword>
<protein>
    <recommendedName>
        <fullName evidence="4">Signal transduction histidine-protein kinase ArlS</fullName>
        <ecNumber evidence="3">2.7.13.3</ecNumber>
    </recommendedName>
</protein>
<feature type="transmembrane region" description="Helical" evidence="12">
    <location>
        <begin position="190"/>
        <end position="212"/>
    </location>
</feature>
<gene>
    <name evidence="15" type="primary">arlS</name>
    <name evidence="15" type="ORF">LACPI_2001</name>
</gene>
<keyword evidence="9 12" id="KW-1133">Transmembrane helix</keyword>
<dbReference type="InterPro" id="IPR004358">
    <property type="entry name" value="Sig_transdc_His_kin-like_C"/>
</dbReference>
<dbReference type="SMART" id="SM00388">
    <property type="entry name" value="HisKA"/>
    <property type="match status" value="1"/>
</dbReference>
<dbReference type="Gene3D" id="6.10.340.10">
    <property type="match status" value="1"/>
</dbReference>
<evidence type="ECO:0000256" key="4">
    <source>
        <dbReference type="ARBA" id="ARBA00015735"/>
    </source>
</evidence>
<dbReference type="PANTHER" id="PTHR45528">
    <property type="entry name" value="SENSOR HISTIDINE KINASE CPXA"/>
    <property type="match status" value="1"/>
</dbReference>
<dbReference type="Pfam" id="PF18719">
    <property type="entry name" value="ArlS_N"/>
    <property type="match status" value="1"/>
</dbReference>
<evidence type="ECO:0000259" key="13">
    <source>
        <dbReference type="PROSITE" id="PS50109"/>
    </source>
</evidence>
<evidence type="ECO:0000256" key="6">
    <source>
        <dbReference type="ARBA" id="ARBA00022679"/>
    </source>
</evidence>
<dbReference type="Gene3D" id="1.10.287.130">
    <property type="match status" value="1"/>
</dbReference>
<evidence type="ECO:0000256" key="2">
    <source>
        <dbReference type="ARBA" id="ARBA00004141"/>
    </source>
</evidence>
<comment type="subcellular location">
    <subcellularLocation>
        <location evidence="2">Membrane</location>
        <topology evidence="2">Multi-pass membrane protein</topology>
    </subcellularLocation>
</comment>
<sequence length="497" mass="57017">MGIRPSQEKQVKKRSIKVKWSFANMLFCFLVFTIFATISYQTSIMYFLEGEKEDLVKVVNSVSEHLDKANDNLTPQNIYKYLGYREEGVLETFYDKAGHEIKSAREIGIPRVDWRYFQVYDKDEQIIFAAKSANISLYSTKSTKPVIVKMGNKTGFIITRRIRSKNTGKVVGYLQSFNELNFYYVIRNKLLFILIALEVVAMLWANFIGYFVSSHLLKPLSKLHVAMKRITKLPSGEFEEIKINSGDEIEELADVFNGMMQKKQDYLEGQERFVSDVSHELRTPLAVLDGHINLLLRWGKDDPQQLDESLEASRQEIQKMSSMIQDMLDIARLKQDSGNEMEQTQVVSCVSDLVNNFRMVHQNFTIEFETRISSEVWAQIYKNHYIQALTILMDNAVKYSGEKETYIKVSLFAEEDMIVSEVSDHGLGIGEADQAFIFERFFRADKARNREIGGTGLGLSIIENIVKIYKGSIAVESEIGKGSIFTMKIPKAKLTKL</sequence>
<dbReference type="SMART" id="SM00387">
    <property type="entry name" value="HATPase_c"/>
    <property type="match status" value="1"/>
</dbReference>
<feature type="domain" description="HAMP" evidence="14">
    <location>
        <begin position="214"/>
        <end position="268"/>
    </location>
</feature>
<keyword evidence="11 12" id="KW-0472">Membrane</keyword>
<dbReference type="GO" id="GO:0016020">
    <property type="term" value="C:membrane"/>
    <property type="evidence" value="ECO:0007669"/>
    <property type="project" value="UniProtKB-SubCell"/>
</dbReference>
<evidence type="ECO:0000313" key="15">
    <source>
        <dbReference type="EMBL" id="CEN29201.1"/>
    </source>
</evidence>
<evidence type="ECO:0000259" key="14">
    <source>
        <dbReference type="PROSITE" id="PS50885"/>
    </source>
</evidence>
<dbReference type="CDD" id="cd00082">
    <property type="entry name" value="HisKA"/>
    <property type="match status" value="1"/>
</dbReference>
<organism evidence="15 16">
    <name type="scientific">Pseudolactococcus piscium MKFS47</name>
    <dbReference type="NCBI Taxonomy" id="297352"/>
    <lineage>
        <taxon>Bacteria</taxon>
        <taxon>Bacillati</taxon>
        <taxon>Bacillota</taxon>
        <taxon>Bacilli</taxon>
        <taxon>Lactobacillales</taxon>
        <taxon>Streptococcaceae</taxon>
        <taxon>Pseudolactococcus</taxon>
    </lineage>
</organism>
<dbReference type="InterPro" id="IPR041610">
    <property type="entry name" value="ArlS_N"/>
</dbReference>
<dbReference type="EC" id="2.7.13.3" evidence="3"/>
<evidence type="ECO:0000256" key="1">
    <source>
        <dbReference type="ARBA" id="ARBA00000085"/>
    </source>
</evidence>
<keyword evidence="8 15" id="KW-0418">Kinase</keyword>
<dbReference type="Pfam" id="PF02518">
    <property type="entry name" value="HATPase_c"/>
    <property type="match status" value="1"/>
</dbReference>
<dbReference type="PANTHER" id="PTHR45528:SF12">
    <property type="entry name" value="SENSOR HISTIDINE KINASE ARSS"/>
    <property type="match status" value="1"/>
</dbReference>
<evidence type="ECO:0000256" key="8">
    <source>
        <dbReference type="ARBA" id="ARBA00022777"/>
    </source>
</evidence>
<comment type="catalytic activity">
    <reaction evidence="1">
        <text>ATP + protein L-histidine = ADP + protein N-phospho-L-histidine.</text>
        <dbReference type="EC" id="2.7.13.3"/>
    </reaction>
</comment>
<dbReference type="InterPro" id="IPR003594">
    <property type="entry name" value="HATPase_dom"/>
</dbReference>
<dbReference type="InterPro" id="IPR036890">
    <property type="entry name" value="HATPase_C_sf"/>
</dbReference>
<evidence type="ECO:0000256" key="7">
    <source>
        <dbReference type="ARBA" id="ARBA00022692"/>
    </source>
</evidence>
<proteinExistence type="predicted"/>
<evidence type="ECO:0000256" key="3">
    <source>
        <dbReference type="ARBA" id="ARBA00012438"/>
    </source>
</evidence>
<evidence type="ECO:0000256" key="9">
    <source>
        <dbReference type="ARBA" id="ARBA00022989"/>
    </source>
</evidence>
<dbReference type="PRINTS" id="PR00344">
    <property type="entry name" value="BCTRLSENSOR"/>
</dbReference>
<dbReference type="PROSITE" id="PS50109">
    <property type="entry name" value="HIS_KIN"/>
    <property type="match status" value="1"/>
</dbReference>
<accession>A0A0D6DZJ8</accession>
<dbReference type="EMBL" id="LN774769">
    <property type="protein sequence ID" value="CEN29201.1"/>
    <property type="molecule type" value="Genomic_DNA"/>
</dbReference>
<dbReference type="SUPFAM" id="SSF55874">
    <property type="entry name" value="ATPase domain of HSP90 chaperone/DNA topoisomerase II/histidine kinase"/>
    <property type="match status" value="1"/>
</dbReference>
<dbReference type="InterPro" id="IPR050398">
    <property type="entry name" value="HssS/ArlS-like"/>
</dbReference>
<dbReference type="Pfam" id="PF00512">
    <property type="entry name" value="HisKA"/>
    <property type="match status" value="1"/>
</dbReference>
<dbReference type="AlphaFoldDB" id="A0A0D6DZJ8"/>
<dbReference type="InterPro" id="IPR003661">
    <property type="entry name" value="HisK_dim/P_dom"/>
</dbReference>
<dbReference type="FunFam" id="1.10.287.130:FF:000001">
    <property type="entry name" value="Two-component sensor histidine kinase"/>
    <property type="match status" value="1"/>
</dbReference>
<evidence type="ECO:0000256" key="12">
    <source>
        <dbReference type="SAM" id="Phobius"/>
    </source>
</evidence>
<dbReference type="SMART" id="SM00304">
    <property type="entry name" value="HAMP"/>
    <property type="match status" value="1"/>
</dbReference>
<keyword evidence="5" id="KW-0597">Phosphoprotein</keyword>
<dbReference type="InterPro" id="IPR003660">
    <property type="entry name" value="HAMP_dom"/>
</dbReference>
<dbReference type="InterPro" id="IPR005467">
    <property type="entry name" value="His_kinase_dom"/>
</dbReference>
<keyword evidence="6" id="KW-0808">Transferase</keyword>